<accession>A0A9X1MGK6</accession>
<feature type="transmembrane region" description="Helical" evidence="1">
    <location>
        <begin position="37"/>
        <end position="54"/>
    </location>
</feature>
<evidence type="ECO:0000313" key="3">
    <source>
        <dbReference type="Proteomes" id="UP001139158"/>
    </source>
</evidence>
<dbReference type="RefSeq" id="WP_227897423.1">
    <property type="nucleotide sequence ID" value="NZ_CP099467.1"/>
</dbReference>
<keyword evidence="1" id="KW-1133">Transmembrane helix</keyword>
<evidence type="ECO:0000313" key="2">
    <source>
        <dbReference type="EMBL" id="MCC3299436.1"/>
    </source>
</evidence>
<keyword evidence="1" id="KW-0812">Transmembrane</keyword>
<feature type="transmembrane region" description="Helical" evidence="1">
    <location>
        <begin position="66"/>
        <end position="85"/>
    </location>
</feature>
<organism evidence="2 3">
    <name type="scientific">Arthrobacter caoxuetaonis</name>
    <dbReference type="NCBI Taxonomy" id="2886935"/>
    <lineage>
        <taxon>Bacteria</taxon>
        <taxon>Bacillati</taxon>
        <taxon>Actinomycetota</taxon>
        <taxon>Actinomycetes</taxon>
        <taxon>Micrococcales</taxon>
        <taxon>Micrococcaceae</taxon>
        <taxon>Arthrobacter</taxon>
    </lineage>
</organism>
<keyword evidence="1" id="KW-0472">Membrane</keyword>
<dbReference type="AlphaFoldDB" id="A0A9X1MGK6"/>
<sequence length="183" mass="19902">MRLPLGQDPAGHFDYANLTWIHNTAYDHPLSAALTNGWFFALVLAVFFVAARHLEPFRFGRKPVRLLLAASAALLILPMAGSVLIQKQGGPPDSIPHFAGHLQGEKTADYAGEFSGWAKSRYGLDLTDVQARELQTKESRGLFVPTNRTRPVIHEGSLIHGIIAADQIILVDKTGTELALAPG</sequence>
<dbReference type="Proteomes" id="UP001139158">
    <property type="component" value="Unassembled WGS sequence"/>
</dbReference>
<keyword evidence="3" id="KW-1185">Reference proteome</keyword>
<gene>
    <name evidence="2" type="ORF">LJ757_16710</name>
</gene>
<name>A0A9X1MGK6_9MICC</name>
<reference evidence="2" key="1">
    <citation type="submission" date="2021-10" db="EMBL/GenBank/DDBJ databases">
        <title>Novel species in genus Arthrobacter.</title>
        <authorList>
            <person name="Liu Y."/>
        </authorList>
    </citation>
    <scope>NUCLEOTIDE SEQUENCE</scope>
    <source>
        <strain evidence="2">Zg-Y453</strain>
    </source>
</reference>
<protein>
    <submittedName>
        <fullName evidence="2">Uncharacterized protein</fullName>
    </submittedName>
</protein>
<dbReference type="EMBL" id="JAJFZV010000018">
    <property type="protein sequence ID" value="MCC3299436.1"/>
    <property type="molecule type" value="Genomic_DNA"/>
</dbReference>
<proteinExistence type="predicted"/>
<comment type="caution">
    <text evidence="2">The sequence shown here is derived from an EMBL/GenBank/DDBJ whole genome shotgun (WGS) entry which is preliminary data.</text>
</comment>
<evidence type="ECO:0000256" key="1">
    <source>
        <dbReference type="SAM" id="Phobius"/>
    </source>
</evidence>